<dbReference type="PATRIC" id="fig|28229.4.peg.4188"/>
<dbReference type="RefSeq" id="WP_033095711.1">
    <property type="nucleotide sequence ID" value="NZ_JQED01000055.1"/>
</dbReference>
<proteinExistence type="predicted"/>
<feature type="transmembrane region" description="Helical" evidence="1">
    <location>
        <begin position="20"/>
        <end position="40"/>
    </location>
</feature>
<dbReference type="EMBL" id="JQED01000055">
    <property type="protein sequence ID" value="KGJ87294.1"/>
    <property type="molecule type" value="Genomic_DNA"/>
</dbReference>
<organism evidence="2 3">
    <name type="scientific">Colwellia psychrerythraea</name>
    <name type="common">Vibrio psychroerythus</name>
    <dbReference type="NCBI Taxonomy" id="28229"/>
    <lineage>
        <taxon>Bacteria</taxon>
        <taxon>Pseudomonadati</taxon>
        <taxon>Pseudomonadota</taxon>
        <taxon>Gammaproteobacteria</taxon>
        <taxon>Alteromonadales</taxon>
        <taxon>Colwelliaceae</taxon>
        <taxon>Colwellia</taxon>
    </lineage>
</organism>
<evidence type="ECO:0008006" key="4">
    <source>
        <dbReference type="Google" id="ProtNLM"/>
    </source>
</evidence>
<dbReference type="InterPro" id="IPR021367">
    <property type="entry name" value="DUF2982"/>
</dbReference>
<dbReference type="OrthoDB" id="7061905at2"/>
<gene>
    <name evidence="2" type="ORF">ND2E_0701</name>
</gene>
<sequence length="225" mass="25728">MTRPLPVINIKAQSNHHALFLMLVSVVIALFTFIFSQGYWRQFHLVIIFIYLCALVIFITGLAKYLEPKYSLSLNPTGIKYQHRYGQWQVEWQEVQRISLINETSGLATIQLPYIGIRLLNLSSLADKISPRLANRLIHEQKPLVAFAMSQKLLPLEQSLINFEPFTLSSGEIITGPLAAFLHHCALLHQALGYHLYLPETAIDRDLNEFCTLLTQCMRASTKYN</sequence>
<feature type="transmembrane region" description="Helical" evidence="1">
    <location>
        <begin position="46"/>
        <end position="66"/>
    </location>
</feature>
<comment type="caution">
    <text evidence="2">The sequence shown here is derived from an EMBL/GenBank/DDBJ whole genome shotgun (WGS) entry which is preliminary data.</text>
</comment>
<evidence type="ECO:0000313" key="3">
    <source>
        <dbReference type="Proteomes" id="UP000029843"/>
    </source>
</evidence>
<name>A0A099K973_COLPS</name>
<keyword evidence="1" id="KW-1133">Transmembrane helix</keyword>
<dbReference type="AlphaFoldDB" id="A0A099K973"/>
<dbReference type="Pfam" id="PF11201">
    <property type="entry name" value="DUF2982"/>
    <property type="match status" value="1"/>
</dbReference>
<evidence type="ECO:0000256" key="1">
    <source>
        <dbReference type="SAM" id="Phobius"/>
    </source>
</evidence>
<accession>A0A099K973</accession>
<evidence type="ECO:0000313" key="2">
    <source>
        <dbReference type="EMBL" id="KGJ87294.1"/>
    </source>
</evidence>
<dbReference type="Proteomes" id="UP000029843">
    <property type="component" value="Unassembled WGS sequence"/>
</dbReference>
<keyword evidence="1" id="KW-0812">Transmembrane</keyword>
<keyword evidence="1" id="KW-0472">Membrane</keyword>
<protein>
    <recommendedName>
        <fullName evidence="4">DUF2982 domain-containing protein</fullName>
    </recommendedName>
</protein>
<reference evidence="2 3" key="1">
    <citation type="submission" date="2014-08" db="EMBL/GenBank/DDBJ databases">
        <title>Genomic and Phenotypic Diversity of Colwellia psychrerythraea strains from Disparate Marine Basins.</title>
        <authorList>
            <person name="Techtmann S.M."/>
            <person name="Stelling S.C."/>
            <person name="Utturkar S.M."/>
            <person name="Alshibli N."/>
            <person name="Harris A."/>
            <person name="Brown S.D."/>
            <person name="Hazen T.C."/>
        </authorList>
    </citation>
    <scope>NUCLEOTIDE SEQUENCE [LARGE SCALE GENOMIC DNA]</scope>
    <source>
        <strain evidence="2 3">ND2E</strain>
    </source>
</reference>